<organism evidence="2 3">
    <name type="scientific">Chitinophaga sancti</name>
    <dbReference type="NCBI Taxonomy" id="1004"/>
    <lineage>
        <taxon>Bacteria</taxon>
        <taxon>Pseudomonadati</taxon>
        <taxon>Bacteroidota</taxon>
        <taxon>Chitinophagia</taxon>
        <taxon>Chitinophagales</taxon>
        <taxon>Chitinophagaceae</taxon>
        <taxon>Chitinophaga</taxon>
    </lineage>
</organism>
<evidence type="ECO:0000313" key="3">
    <source>
        <dbReference type="Proteomes" id="UP001326715"/>
    </source>
</evidence>
<dbReference type="EMBL" id="CP140154">
    <property type="protein sequence ID" value="WQG92668.1"/>
    <property type="molecule type" value="Genomic_DNA"/>
</dbReference>
<dbReference type="EMBL" id="CP140154">
    <property type="protein sequence ID" value="WQG93006.1"/>
    <property type="molecule type" value="Genomic_DNA"/>
</dbReference>
<accession>A0ABZ0XQN8</accession>
<protein>
    <submittedName>
        <fullName evidence="2">Uncharacterized protein</fullName>
    </submittedName>
</protein>
<proteinExistence type="predicted"/>
<dbReference type="RefSeq" id="WP_322518610.1">
    <property type="nucleotide sequence ID" value="NZ_CP139972.1"/>
</dbReference>
<reference evidence="2 3" key="1">
    <citation type="submission" date="2023-11" db="EMBL/GenBank/DDBJ databases">
        <title>MicrobeMod: A computational toolkit for identifying prokaryotic methylation and restriction-modification with nanopore sequencing.</title>
        <authorList>
            <person name="Crits-Christoph A."/>
            <person name="Kang S.C."/>
            <person name="Lee H."/>
            <person name="Ostrov N."/>
        </authorList>
    </citation>
    <scope>NUCLEOTIDE SEQUENCE [LARGE SCALE GENOMIC DNA]</scope>
    <source>
        <strain evidence="2 3">ATCC 23090</strain>
    </source>
</reference>
<keyword evidence="3" id="KW-1185">Reference proteome</keyword>
<sequence length="79" mass="9396">MKRGFNQAISGTIYNFNFNSPDNRTCVATFEYNGKEKKILLRANKRGEWKIDEDNLPDEIAYMQVDFHEMLKKYLEENL</sequence>
<evidence type="ECO:0000313" key="2">
    <source>
        <dbReference type="EMBL" id="WQG93006.1"/>
    </source>
</evidence>
<name>A0ABZ0XQN8_9BACT</name>
<dbReference type="Proteomes" id="UP001326715">
    <property type="component" value="Chromosome"/>
</dbReference>
<evidence type="ECO:0000313" key="1">
    <source>
        <dbReference type="EMBL" id="WQG92668.1"/>
    </source>
</evidence>
<gene>
    <name evidence="1" type="ORF">SR876_14210</name>
    <name evidence="2" type="ORF">SR876_15910</name>
</gene>